<feature type="transmembrane region" description="Helical" evidence="1">
    <location>
        <begin position="125"/>
        <end position="158"/>
    </location>
</feature>
<protein>
    <submittedName>
        <fullName evidence="2">Uncharacterized protein</fullName>
    </submittedName>
</protein>
<accession>A0A1Y2FGP5</accession>
<feature type="transmembrane region" description="Helical" evidence="1">
    <location>
        <begin position="62"/>
        <end position="92"/>
    </location>
</feature>
<keyword evidence="1" id="KW-1133">Transmembrane helix</keyword>
<proteinExistence type="predicted"/>
<dbReference type="EMBL" id="MCFI01000010">
    <property type="protein sequence ID" value="ORY81985.1"/>
    <property type="molecule type" value="Genomic_DNA"/>
</dbReference>
<name>A0A1Y2FGP5_PROLT</name>
<evidence type="ECO:0000256" key="1">
    <source>
        <dbReference type="SAM" id="Phobius"/>
    </source>
</evidence>
<reference evidence="2 3" key="1">
    <citation type="submission" date="2016-07" db="EMBL/GenBank/DDBJ databases">
        <title>Pervasive Adenine N6-methylation of Active Genes in Fungi.</title>
        <authorList>
            <consortium name="DOE Joint Genome Institute"/>
            <person name="Mondo S.J."/>
            <person name="Dannebaum R.O."/>
            <person name="Kuo R.C."/>
            <person name="Labutti K."/>
            <person name="Haridas S."/>
            <person name="Kuo A."/>
            <person name="Salamov A."/>
            <person name="Ahrendt S.R."/>
            <person name="Lipzen A."/>
            <person name="Sullivan W."/>
            <person name="Andreopoulos W.B."/>
            <person name="Clum A."/>
            <person name="Lindquist E."/>
            <person name="Daum C."/>
            <person name="Ramamoorthy G.K."/>
            <person name="Gryganskyi A."/>
            <person name="Culley D."/>
            <person name="Magnuson J.K."/>
            <person name="James T.Y."/>
            <person name="O'Malley M.A."/>
            <person name="Stajich J.E."/>
            <person name="Spatafora J.W."/>
            <person name="Visel A."/>
            <person name="Grigoriev I.V."/>
        </authorList>
    </citation>
    <scope>NUCLEOTIDE SEQUENCE [LARGE SCALE GENOMIC DNA]</scope>
    <source>
        <strain evidence="2 3">12-1054</strain>
    </source>
</reference>
<keyword evidence="3" id="KW-1185">Reference proteome</keyword>
<dbReference type="AlphaFoldDB" id="A0A1Y2FGP5"/>
<dbReference type="OMA" id="GYTRSHP"/>
<sequence>MEIGEVGPAGWQALHNTKVVRVAVVTSKANTRGEGLRVWHLTVRIAMAGGPRRAGFPGFGCVGLFVLFVRFLVVVLEFFRLVGFFLFLFLFLSRGDNLIFFVFLVSGSHNLFFFVFFIDIFLIDFFLFFSFLFLCFLLLFFFLFLLLLLLLFFFFFFLLFLLFFLFFFYFLFGVFNIIFVVAHLVYPL</sequence>
<organism evidence="2 3">
    <name type="scientific">Protomyces lactucae-debilis</name>
    <dbReference type="NCBI Taxonomy" id="2754530"/>
    <lineage>
        <taxon>Eukaryota</taxon>
        <taxon>Fungi</taxon>
        <taxon>Dikarya</taxon>
        <taxon>Ascomycota</taxon>
        <taxon>Taphrinomycotina</taxon>
        <taxon>Taphrinomycetes</taxon>
        <taxon>Taphrinales</taxon>
        <taxon>Protomycetaceae</taxon>
        <taxon>Protomyces</taxon>
    </lineage>
</organism>
<evidence type="ECO:0000313" key="2">
    <source>
        <dbReference type="EMBL" id="ORY81985.1"/>
    </source>
</evidence>
<comment type="caution">
    <text evidence="2">The sequence shown here is derived from an EMBL/GenBank/DDBJ whole genome shotgun (WGS) entry which is preliminary data.</text>
</comment>
<keyword evidence="1" id="KW-0472">Membrane</keyword>
<keyword evidence="1" id="KW-0812">Transmembrane</keyword>
<dbReference type="RefSeq" id="XP_040725119.1">
    <property type="nucleotide sequence ID" value="XM_040869368.1"/>
</dbReference>
<dbReference type="GeneID" id="63785967"/>
<gene>
    <name evidence="2" type="ORF">BCR37DRAFT_379896</name>
</gene>
<feature type="transmembrane region" description="Helical" evidence="1">
    <location>
        <begin position="164"/>
        <end position="186"/>
    </location>
</feature>
<dbReference type="Proteomes" id="UP000193685">
    <property type="component" value="Unassembled WGS sequence"/>
</dbReference>
<evidence type="ECO:0000313" key="3">
    <source>
        <dbReference type="Proteomes" id="UP000193685"/>
    </source>
</evidence>